<gene>
    <name evidence="2" type="ORF">RS030_213246</name>
</gene>
<dbReference type="AlphaFoldDB" id="A0AAV9XXA1"/>
<protein>
    <submittedName>
        <fullName evidence="2">Uncharacterized protein</fullName>
    </submittedName>
</protein>
<organism evidence="2 3">
    <name type="scientific">Cryptosporidium xiaoi</name>
    <dbReference type="NCBI Taxonomy" id="659607"/>
    <lineage>
        <taxon>Eukaryota</taxon>
        <taxon>Sar</taxon>
        <taxon>Alveolata</taxon>
        <taxon>Apicomplexa</taxon>
        <taxon>Conoidasida</taxon>
        <taxon>Coccidia</taxon>
        <taxon>Eucoccidiorida</taxon>
        <taxon>Eimeriorina</taxon>
        <taxon>Cryptosporidiidae</taxon>
        <taxon>Cryptosporidium</taxon>
    </lineage>
</organism>
<sequence>MKFNMRIFWRIGICLLIYEFGPTVAFKLNKVAVLDSVENNLNRNNDGYIYENMCKTTSELLNYLNDSKIEFPEFGAYFNNQTKNCKISYNKNNSTIGVDNKENKQSLCYRNKLNNDIFTCCMGEFENSMLSYINDFECFIATIGSGNATLEIFGDQEENTINNRILEIMNFISNNTLNNVNNETKNVLNDSKIIESYKESLELLNLIRDPINKIVKMFLFEGNLFNTQLNFIKYIASIFCGLCSESIKKMIINTGTVNIIQVSPILFDKAKKMIMSNYKQLFEMMSIFSIIIMKSKSRIETILNLHSEWITNILYNQLEESSYDTSRFMVVNNNLVNNLFKKKSLSSKDISFGGLKNYNRMNEYVGTMSMNSMKQEINKIVKNNYKNSKLVDIILNCIKEIPIYSNYSENNDYLNIDNNKYEMYTAVSVSDPSGRVFISNFIIIPLECIKTVIHGILKIIPNPRNDLIAYEKISRSELINTKEIARQVISLFRNETPSINDINNETNNINVGNDRLFNKYSIKPANSDNIKDYENINSFVSIYEETEIEDKEKNYTKNKINNSLDTSDKESFVVVSNPGVLDTSDLSKTPPYSDNLEGYLYLMSSDCFKANANYMVLLCQVLILLLCFIY</sequence>
<proteinExistence type="predicted"/>
<keyword evidence="1" id="KW-0472">Membrane</keyword>
<name>A0AAV9XXA1_9CRYT</name>
<keyword evidence="1" id="KW-0812">Transmembrane</keyword>
<dbReference type="Proteomes" id="UP001311799">
    <property type="component" value="Unassembled WGS sequence"/>
</dbReference>
<comment type="caution">
    <text evidence="2">The sequence shown here is derived from an EMBL/GenBank/DDBJ whole genome shotgun (WGS) entry which is preliminary data.</text>
</comment>
<accession>A0AAV9XXA1</accession>
<evidence type="ECO:0000313" key="3">
    <source>
        <dbReference type="Proteomes" id="UP001311799"/>
    </source>
</evidence>
<evidence type="ECO:0000313" key="2">
    <source>
        <dbReference type="EMBL" id="KAK6589247.1"/>
    </source>
</evidence>
<evidence type="ECO:0000256" key="1">
    <source>
        <dbReference type="SAM" id="Phobius"/>
    </source>
</evidence>
<keyword evidence="3" id="KW-1185">Reference proteome</keyword>
<keyword evidence="1" id="KW-1133">Transmembrane helix</keyword>
<feature type="transmembrane region" description="Helical" evidence="1">
    <location>
        <begin position="612"/>
        <end position="629"/>
    </location>
</feature>
<reference evidence="2 3" key="1">
    <citation type="submission" date="2023-10" db="EMBL/GenBank/DDBJ databases">
        <title>Comparative genomics analysis reveals potential genetic determinants of host preference in Cryptosporidium xiaoi.</title>
        <authorList>
            <person name="Xiao L."/>
            <person name="Li J."/>
        </authorList>
    </citation>
    <scope>NUCLEOTIDE SEQUENCE [LARGE SCALE GENOMIC DNA]</scope>
    <source>
        <strain evidence="2 3">52996</strain>
    </source>
</reference>
<dbReference type="EMBL" id="JAWDEY010000013">
    <property type="protein sequence ID" value="KAK6589247.1"/>
    <property type="molecule type" value="Genomic_DNA"/>
</dbReference>